<feature type="compositionally biased region" description="Acidic residues" evidence="1">
    <location>
        <begin position="100"/>
        <end position="112"/>
    </location>
</feature>
<dbReference type="EMBL" id="LIHL02000008">
    <property type="protein sequence ID" value="KAF5462365.1"/>
    <property type="molecule type" value="Genomic_DNA"/>
</dbReference>
<reference evidence="4" key="2">
    <citation type="submission" date="2020-03" db="EMBL/GenBank/DDBJ databases">
        <title>Walnut 2.0.</title>
        <authorList>
            <person name="Marrano A."/>
            <person name="Britton M."/>
            <person name="Zimin A.V."/>
            <person name="Zaini P.A."/>
            <person name="Workman R."/>
            <person name="Puiu D."/>
            <person name="Bianco L."/>
            <person name="Allen B.J."/>
            <person name="Troggio M."/>
            <person name="Leslie C.A."/>
            <person name="Timp W."/>
            <person name="Dendekar A."/>
            <person name="Salzberg S.L."/>
            <person name="Neale D.B."/>
        </authorList>
    </citation>
    <scope>NUCLEOTIDE SEQUENCE</scope>
    <source>
        <tissue evidence="4">Leaves</tissue>
    </source>
</reference>
<protein>
    <recommendedName>
        <fullName evidence="6">Reverse transcriptase Ty1/copia-type domain-containing protein</fullName>
    </recommendedName>
</protein>
<dbReference type="Proteomes" id="UP000619265">
    <property type="component" value="Unassembled WGS sequence"/>
</dbReference>
<proteinExistence type="predicted"/>
<evidence type="ECO:0008006" key="6">
    <source>
        <dbReference type="Google" id="ProtNLM"/>
    </source>
</evidence>
<evidence type="ECO:0000259" key="2">
    <source>
        <dbReference type="Pfam" id="PF07727"/>
    </source>
</evidence>
<gene>
    <name evidence="4" type="ORF">F2P56_018382</name>
</gene>
<organism evidence="4 5">
    <name type="scientific">Juglans regia</name>
    <name type="common">English walnut</name>
    <dbReference type="NCBI Taxonomy" id="51240"/>
    <lineage>
        <taxon>Eukaryota</taxon>
        <taxon>Viridiplantae</taxon>
        <taxon>Streptophyta</taxon>
        <taxon>Embryophyta</taxon>
        <taxon>Tracheophyta</taxon>
        <taxon>Spermatophyta</taxon>
        <taxon>Magnoliopsida</taxon>
        <taxon>eudicotyledons</taxon>
        <taxon>Gunneridae</taxon>
        <taxon>Pentapetalae</taxon>
        <taxon>rosids</taxon>
        <taxon>fabids</taxon>
        <taxon>Fagales</taxon>
        <taxon>Juglandaceae</taxon>
        <taxon>Juglans</taxon>
    </lineage>
</organism>
<dbReference type="Gramene" id="Jr08_10970_p1">
    <property type="protein sequence ID" value="cds.Jr08_10970_p1"/>
    <property type="gene ID" value="Jr08_10970"/>
</dbReference>
<comment type="caution">
    <text evidence="4">The sequence shown here is derived from an EMBL/GenBank/DDBJ whole genome shotgun (WGS) entry which is preliminary data.</text>
</comment>
<evidence type="ECO:0000313" key="4">
    <source>
        <dbReference type="EMBL" id="KAF5462365.1"/>
    </source>
</evidence>
<feature type="domain" description="Retrovirus-related Pol polyprotein from transposon TNT 1-94-like beta-barrel" evidence="3">
    <location>
        <begin position="193"/>
        <end position="269"/>
    </location>
</feature>
<accession>A0A833U5C3</accession>
<evidence type="ECO:0000313" key="5">
    <source>
        <dbReference type="Proteomes" id="UP000619265"/>
    </source>
</evidence>
<feature type="domain" description="Reverse transcriptase Ty1/copia-type" evidence="2">
    <location>
        <begin position="287"/>
        <end position="364"/>
    </location>
</feature>
<evidence type="ECO:0000259" key="3">
    <source>
        <dbReference type="Pfam" id="PF22936"/>
    </source>
</evidence>
<dbReference type="Pfam" id="PF07727">
    <property type="entry name" value="RVT_2"/>
    <property type="match status" value="1"/>
</dbReference>
<dbReference type="AlphaFoldDB" id="A0A833U5C3"/>
<dbReference type="Pfam" id="PF22936">
    <property type="entry name" value="Pol_BBD"/>
    <property type="match status" value="1"/>
</dbReference>
<evidence type="ECO:0000256" key="1">
    <source>
        <dbReference type="SAM" id="MobiDB-lite"/>
    </source>
</evidence>
<feature type="region of interest" description="Disordered" evidence="1">
    <location>
        <begin position="78"/>
        <end position="112"/>
    </location>
</feature>
<sequence length="412" mass="46566">MNDDESLSSMYTRFSNVINKLIALGKVYSNVEIVRKILNSLLKRWESKVTAILEARDLKKLEVNDLIRSLSTHEYTLKRGEEEGKPKKSLALKVVPHESESDEDEESDDQDEEVAMITKRIKIFLKEIKLLQRNPSKSFQGKIHGKKAMKITWDDDSSSSENGTNNGEPANFCLIAKDDLEVCMKFSISKSKWFLNSGCSRHMTGDKSKFIDLTSKEEGHMTFGDNSKGKNMAICKIGNESPLIIENVLLVEGLKHNLLSISELCDKGFTVTFRRDKCIILNNHDCKIYADDIIFGATNENMCQDFAQSMQEEFEMNMIGELNFFLGLQIKQAKSGTFINQSNYIKELLKKFEMEGTEEIGTPMSSSTKLDKDEIGKSVDSSYIDVDYAGCKVDRKSTSGTCHFLGHALVSW</sequence>
<dbReference type="InterPro" id="IPR013103">
    <property type="entry name" value="RVT_2"/>
</dbReference>
<dbReference type="InterPro" id="IPR054722">
    <property type="entry name" value="PolX-like_BBD"/>
</dbReference>
<dbReference type="Pfam" id="PF14223">
    <property type="entry name" value="Retrotran_gag_2"/>
    <property type="match status" value="1"/>
</dbReference>
<reference evidence="4" key="1">
    <citation type="submission" date="2015-10" db="EMBL/GenBank/DDBJ databases">
        <authorList>
            <person name="Martinez-Garcia P.J."/>
            <person name="Crepeau M.W."/>
            <person name="Puiu D."/>
            <person name="Gonzalez-Ibeas D."/>
            <person name="Whalen J."/>
            <person name="Stevens K."/>
            <person name="Paul R."/>
            <person name="Butterfield T."/>
            <person name="Britton M."/>
            <person name="Reagan R."/>
            <person name="Chakraborty S."/>
            <person name="Walawage S.L."/>
            <person name="Vasquez-Gross H.A."/>
            <person name="Cardeno C."/>
            <person name="Famula R."/>
            <person name="Pratt K."/>
            <person name="Kuruganti S."/>
            <person name="Aradhya M.K."/>
            <person name="Leslie C.A."/>
            <person name="Dandekar A.M."/>
            <person name="Salzberg S.L."/>
            <person name="Wegrzyn J.L."/>
            <person name="Langley C.H."/>
            <person name="Neale D.B."/>
        </authorList>
    </citation>
    <scope>NUCLEOTIDE SEQUENCE</scope>
    <source>
        <tissue evidence="4">Leaves</tissue>
    </source>
</reference>
<name>A0A833U5C3_JUGRE</name>